<dbReference type="Gene3D" id="3.40.190.10">
    <property type="entry name" value="Periplasmic binding protein-like II"/>
    <property type="match status" value="2"/>
</dbReference>
<dbReference type="Gene3D" id="1.10.10.10">
    <property type="entry name" value="Winged helix-like DNA-binding domain superfamily/Winged helix DNA-binding domain"/>
    <property type="match status" value="1"/>
</dbReference>
<sequence>MNTNESAKDLSVAHLQLIVCLIKHGNACVASDELGMSQSTISYHLRRVRSIFSDEMFVRTGKGLKPTERCLQVGHFAQDLINRVEEELIHGNDFEATHIERELSLIADDTACGWFGELFVDLQKALPKVNLCARPWYLNALKDLDSGAVHFGLHIMQSGIKGIYDLEVVPCYRLCVVRDGHPLVSQGEVTLEDLAMYPVILNDLAGWNNNGHSVMETVLKNHGLKANLVGRLGYVNSIFSALQGSNAITYTSAVSLPKDLSGLTLLKAPPALDEVECNYRLYISKTRYGSQETNYLIEFLYNSFKSFALGKYERPEVAPLIRKC</sequence>
<dbReference type="GO" id="GO:0003700">
    <property type="term" value="F:DNA-binding transcription factor activity"/>
    <property type="evidence" value="ECO:0007669"/>
    <property type="project" value="InterPro"/>
</dbReference>
<dbReference type="InterPro" id="IPR050389">
    <property type="entry name" value="LysR-type_TF"/>
</dbReference>
<evidence type="ECO:0000256" key="3">
    <source>
        <dbReference type="ARBA" id="ARBA00023125"/>
    </source>
</evidence>
<dbReference type="InterPro" id="IPR000847">
    <property type="entry name" value="LysR_HTH_N"/>
</dbReference>
<accession>A8H9U3</accession>
<reference evidence="6 7" key="1">
    <citation type="submission" date="2007-10" db="EMBL/GenBank/DDBJ databases">
        <title>Complete sequence of Shewanella pealeana ATCC 700345.</title>
        <authorList>
            <consortium name="US DOE Joint Genome Institute"/>
            <person name="Copeland A."/>
            <person name="Lucas S."/>
            <person name="Lapidus A."/>
            <person name="Barry K."/>
            <person name="Glavina del Rio T."/>
            <person name="Dalin E."/>
            <person name="Tice H."/>
            <person name="Pitluck S."/>
            <person name="Chertkov O."/>
            <person name="Brettin T."/>
            <person name="Bruce D."/>
            <person name="Detter J.C."/>
            <person name="Han C."/>
            <person name="Schmutz J."/>
            <person name="Larimer F."/>
            <person name="Land M."/>
            <person name="Hauser L."/>
            <person name="Kyrpides N."/>
            <person name="Kim E."/>
            <person name="Zhao J.-S.Z."/>
            <person name="Manno D."/>
            <person name="Hawari J."/>
            <person name="Richardson P."/>
        </authorList>
    </citation>
    <scope>NUCLEOTIDE SEQUENCE [LARGE SCALE GENOMIC DNA]</scope>
    <source>
        <strain evidence="7">ATCC 700345 / ANG-SQ1</strain>
    </source>
</reference>
<dbReference type="PANTHER" id="PTHR30118">
    <property type="entry name" value="HTH-TYPE TRANSCRIPTIONAL REGULATOR LEUO-RELATED"/>
    <property type="match status" value="1"/>
</dbReference>
<dbReference type="eggNOG" id="COG0583">
    <property type="taxonomic scope" value="Bacteria"/>
</dbReference>
<dbReference type="Pfam" id="PF03466">
    <property type="entry name" value="LysR_substrate"/>
    <property type="match status" value="1"/>
</dbReference>
<gene>
    <name evidence="6" type="ordered locus">Spea_4020</name>
</gene>
<keyword evidence="3" id="KW-0238">DNA-binding</keyword>
<dbReference type="InterPro" id="IPR005119">
    <property type="entry name" value="LysR_subst-bd"/>
</dbReference>
<dbReference type="PANTHER" id="PTHR30118:SF7">
    <property type="entry name" value="TRANSCRIPTIONAL REGULATOR LYSR FAMILY"/>
    <property type="match status" value="1"/>
</dbReference>
<dbReference type="EMBL" id="CP000851">
    <property type="protein sequence ID" value="ABV89330.1"/>
    <property type="molecule type" value="Genomic_DNA"/>
</dbReference>
<keyword evidence="7" id="KW-1185">Reference proteome</keyword>
<dbReference type="Pfam" id="PF00126">
    <property type="entry name" value="HTH_1"/>
    <property type="match status" value="1"/>
</dbReference>
<dbReference type="SUPFAM" id="SSF46785">
    <property type="entry name" value="Winged helix' DNA-binding domain"/>
    <property type="match status" value="1"/>
</dbReference>
<dbReference type="CDD" id="cd00090">
    <property type="entry name" value="HTH_ARSR"/>
    <property type="match status" value="1"/>
</dbReference>
<proteinExistence type="inferred from homology"/>
<comment type="similarity">
    <text evidence="1">Belongs to the LysR transcriptional regulatory family.</text>
</comment>
<dbReference type="InterPro" id="IPR036388">
    <property type="entry name" value="WH-like_DNA-bd_sf"/>
</dbReference>
<evidence type="ECO:0000256" key="2">
    <source>
        <dbReference type="ARBA" id="ARBA00023015"/>
    </source>
</evidence>
<dbReference type="OrthoDB" id="8839911at2"/>
<evidence type="ECO:0000313" key="6">
    <source>
        <dbReference type="EMBL" id="ABV89330.1"/>
    </source>
</evidence>
<keyword evidence="2" id="KW-0805">Transcription regulation</keyword>
<dbReference type="InterPro" id="IPR036390">
    <property type="entry name" value="WH_DNA-bd_sf"/>
</dbReference>
<dbReference type="SUPFAM" id="SSF53850">
    <property type="entry name" value="Periplasmic binding protein-like II"/>
    <property type="match status" value="1"/>
</dbReference>
<dbReference type="Proteomes" id="UP000002608">
    <property type="component" value="Chromosome"/>
</dbReference>
<evidence type="ECO:0000259" key="5">
    <source>
        <dbReference type="PROSITE" id="PS50931"/>
    </source>
</evidence>
<protein>
    <submittedName>
        <fullName evidence="6">Transcriptional regulator, LysR family</fullName>
    </submittedName>
</protein>
<dbReference type="STRING" id="398579.Spea_4020"/>
<dbReference type="KEGG" id="spl:Spea_4020"/>
<keyword evidence="4" id="KW-0804">Transcription</keyword>
<feature type="domain" description="HTH lysR-type" evidence="5">
    <location>
        <begin position="10"/>
        <end position="67"/>
    </location>
</feature>
<dbReference type="PROSITE" id="PS50931">
    <property type="entry name" value="HTH_LYSR"/>
    <property type="match status" value="1"/>
</dbReference>
<evidence type="ECO:0000256" key="4">
    <source>
        <dbReference type="ARBA" id="ARBA00023163"/>
    </source>
</evidence>
<dbReference type="CDD" id="cd05466">
    <property type="entry name" value="PBP2_LTTR_substrate"/>
    <property type="match status" value="1"/>
</dbReference>
<dbReference type="InterPro" id="IPR011991">
    <property type="entry name" value="ArsR-like_HTH"/>
</dbReference>
<dbReference type="AlphaFoldDB" id="A8H9U3"/>
<dbReference type="HOGENOM" id="CLU_857643_0_0_6"/>
<evidence type="ECO:0000313" key="7">
    <source>
        <dbReference type="Proteomes" id="UP000002608"/>
    </source>
</evidence>
<evidence type="ECO:0000256" key="1">
    <source>
        <dbReference type="ARBA" id="ARBA00009437"/>
    </source>
</evidence>
<dbReference type="GO" id="GO:0003677">
    <property type="term" value="F:DNA binding"/>
    <property type="evidence" value="ECO:0007669"/>
    <property type="project" value="UniProtKB-KW"/>
</dbReference>
<name>A8H9U3_SHEPA</name>
<organism evidence="6 7">
    <name type="scientific">Shewanella pealeana (strain ATCC 700345 / ANG-SQ1)</name>
    <dbReference type="NCBI Taxonomy" id="398579"/>
    <lineage>
        <taxon>Bacteria</taxon>
        <taxon>Pseudomonadati</taxon>
        <taxon>Pseudomonadota</taxon>
        <taxon>Gammaproteobacteria</taxon>
        <taxon>Alteromonadales</taxon>
        <taxon>Shewanellaceae</taxon>
        <taxon>Shewanella</taxon>
    </lineage>
</organism>